<comment type="subcellular location">
    <subcellularLocation>
        <location evidence="1">Cell membrane</location>
        <topology evidence="1">Multi-pass membrane protein</topology>
    </subcellularLocation>
</comment>
<dbReference type="PANTHER" id="PTHR32507">
    <property type="entry name" value="NA(+)/H(+) ANTIPORTER 1"/>
    <property type="match status" value="1"/>
</dbReference>
<reference evidence="12 13" key="1">
    <citation type="submission" date="2019-02" db="EMBL/GenBank/DDBJ databases">
        <title>Deep-cultivation of Planctomycetes and their phenomic and genomic characterization uncovers novel biology.</title>
        <authorList>
            <person name="Wiegand S."/>
            <person name="Jogler M."/>
            <person name="Boedeker C."/>
            <person name="Pinto D."/>
            <person name="Vollmers J."/>
            <person name="Rivas-Marin E."/>
            <person name="Kohn T."/>
            <person name="Peeters S.H."/>
            <person name="Heuer A."/>
            <person name="Rast P."/>
            <person name="Oberbeckmann S."/>
            <person name="Bunk B."/>
            <person name="Jeske O."/>
            <person name="Meyerdierks A."/>
            <person name="Storesund J.E."/>
            <person name="Kallscheuer N."/>
            <person name="Luecker S."/>
            <person name="Lage O.M."/>
            <person name="Pohl T."/>
            <person name="Merkel B.J."/>
            <person name="Hornburger P."/>
            <person name="Mueller R.-W."/>
            <person name="Bruemmer F."/>
            <person name="Labrenz M."/>
            <person name="Spormann A.M."/>
            <person name="Op den Camp H."/>
            <person name="Overmann J."/>
            <person name="Amann R."/>
            <person name="Jetten M.S.M."/>
            <person name="Mascher T."/>
            <person name="Medema M.H."/>
            <person name="Devos D.P."/>
            <person name="Kaster A.-K."/>
            <person name="Ovreas L."/>
            <person name="Rohde M."/>
            <person name="Galperin M.Y."/>
            <person name="Jogler C."/>
        </authorList>
    </citation>
    <scope>NUCLEOTIDE SEQUENCE [LARGE SCALE GENOMIC DNA]</scope>
    <source>
        <strain evidence="12 13">HG15A2</strain>
    </source>
</reference>
<evidence type="ECO:0000256" key="5">
    <source>
        <dbReference type="ARBA" id="ARBA00022692"/>
    </source>
</evidence>
<dbReference type="InterPro" id="IPR036291">
    <property type="entry name" value="NAD(P)-bd_dom_sf"/>
</dbReference>
<evidence type="ECO:0000256" key="8">
    <source>
        <dbReference type="ARBA" id="ARBA00023136"/>
    </source>
</evidence>
<evidence type="ECO:0000259" key="11">
    <source>
        <dbReference type="Pfam" id="PF02254"/>
    </source>
</evidence>
<feature type="domain" description="Cation/H+ exchanger transmembrane" evidence="10">
    <location>
        <begin position="33"/>
        <end position="417"/>
    </location>
</feature>
<dbReference type="GO" id="GO:1902600">
    <property type="term" value="P:proton transmembrane transport"/>
    <property type="evidence" value="ECO:0007669"/>
    <property type="project" value="InterPro"/>
</dbReference>
<gene>
    <name evidence="12" type="primary">nhaP2</name>
    <name evidence="12" type="ORF">HG15A2_48360</name>
</gene>
<evidence type="ECO:0000256" key="1">
    <source>
        <dbReference type="ARBA" id="ARBA00004651"/>
    </source>
</evidence>
<dbReference type="PANTHER" id="PTHR32507:SF0">
    <property type="entry name" value="NA(+)_H(+) ANTIPORTER 2-RELATED"/>
    <property type="match status" value="1"/>
</dbReference>
<dbReference type="KEGG" id="amob:HG15A2_48360"/>
<keyword evidence="8 9" id="KW-0472">Membrane</keyword>
<feature type="transmembrane region" description="Helical" evidence="9">
    <location>
        <begin position="12"/>
        <end position="33"/>
    </location>
</feature>
<evidence type="ECO:0000256" key="6">
    <source>
        <dbReference type="ARBA" id="ARBA00022989"/>
    </source>
</evidence>
<evidence type="ECO:0000256" key="3">
    <source>
        <dbReference type="ARBA" id="ARBA00022449"/>
    </source>
</evidence>
<dbReference type="SUPFAM" id="SSF51735">
    <property type="entry name" value="NAD(P)-binding Rossmann-fold domains"/>
    <property type="match status" value="1"/>
</dbReference>
<dbReference type="InterPro" id="IPR003148">
    <property type="entry name" value="RCK_N"/>
</dbReference>
<feature type="domain" description="RCK N-terminal" evidence="11">
    <location>
        <begin position="430"/>
        <end position="534"/>
    </location>
</feature>
<feature type="transmembrane region" description="Helical" evidence="9">
    <location>
        <begin position="129"/>
        <end position="148"/>
    </location>
</feature>
<feature type="transmembrane region" description="Helical" evidence="9">
    <location>
        <begin position="71"/>
        <end position="90"/>
    </location>
</feature>
<dbReference type="GO" id="GO:0015297">
    <property type="term" value="F:antiporter activity"/>
    <property type="evidence" value="ECO:0007669"/>
    <property type="project" value="UniProtKB-KW"/>
</dbReference>
<keyword evidence="3" id="KW-0050">Antiport</keyword>
<proteinExistence type="predicted"/>
<dbReference type="GO" id="GO:0005886">
    <property type="term" value="C:plasma membrane"/>
    <property type="evidence" value="ECO:0007669"/>
    <property type="project" value="UniProtKB-SubCell"/>
</dbReference>
<keyword evidence="2" id="KW-0813">Transport</keyword>
<evidence type="ECO:0000256" key="9">
    <source>
        <dbReference type="SAM" id="Phobius"/>
    </source>
</evidence>
<dbReference type="InterPro" id="IPR038770">
    <property type="entry name" value="Na+/solute_symporter_sf"/>
</dbReference>
<feature type="transmembrane region" description="Helical" evidence="9">
    <location>
        <begin position="394"/>
        <end position="415"/>
    </location>
</feature>
<feature type="transmembrane region" description="Helical" evidence="9">
    <location>
        <begin position="169"/>
        <end position="188"/>
    </location>
</feature>
<dbReference type="AlphaFoldDB" id="A0A517N2Z0"/>
<dbReference type="Gene3D" id="3.40.50.720">
    <property type="entry name" value="NAD(P)-binding Rossmann-like Domain"/>
    <property type="match status" value="1"/>
</dbReference>
<dbReference type="Gene3D" id="1.20.1530.20">
    <property type="match status" value="1"/>
</dbReference>
<organism evidence="12 13">
    <name type="scientific">Adhaeretor mobilis</name>
    <dbReference type="NCBI Taxonomy" id="1930276"/>
    <lineage>
        <taxon>Bacteria</taxon>
        <taxon>Pseudomonadati</taxon>
        <taxon>Planctomycetota</taxon>
        <taxon>Planctomycetia</taxon>
        <taxon>Pirellulales</taxon>
        <taxon>Lacipirellulaceae</taxon>
        <taxon>Adhaeretor</taxon>
    </lineage>
</organism>
<keyword evidence="13" id="KW-1185">Reference proteome</keyword>
<evidence type="ECO:0000313" key="12">
    <source>
        <dbReference type="EMBL" id="QDT01494.1"/>
    </source>
</evidence>
<protein>
    <submittedName>
        <fullName evidence="12">K(+)/H(+) antiporter NhaP2</fullName>
    </submittedName>
</protein>
<feature type="transmembrane region" description="Helical" evidence="9">
    <location>
        <begin position="316"/>
        <end position="338"/>
    </location>
</feature>
<feature type="transmembrane region" description="Helical" evidence="9">
    <location>
        <begin position="102"/>
        <end position="123"/>
    </location>
</feature>
<keyword evidence="6 9" id="KW-1133">Transmembrane helix</keyword>
<evidence type="ECO:0000313" key="13">
    <source>
        <dbReference type="Proteomes" id="UP000319852"/>
    </source>
</evidence>
<evidence type="ECO:0000256" key="4">
    <source>
        <dbReference type="ARBA" id="ARBA00022475"/>
    </source>
</evidence>
<dbReference type="InterPro" id="IPR006153">
    <property type="entry name" value="Cation/H_exchanger_TM"/>
</dbReference>
<dbReference type="Pfam" id="PF00999">
    <property type="entry name" value="Na_H_Exchanger"/>
    <property type="match status" value="1"/>
</dbReference>
<dbReference type="EMBL" id="CP036263">
    <property type="protein sequence ID" value="QDT01494.1"/>
    <property type="molecule type" value="Genomic_DNA"/>
</dbReference>
<feature type="transmembrane region" description="Helical" evidence="9">
    <location>
        <begin position="40"/>
        <end position="59"/>
    </location>
</feature>
<evidence type="ECO:0000256" key="7">
    <source>
        <dbReference type="ARBA" id="ARBA00023065"/>
    </source>
</evidence>
<evidence type="ECO:0000259" key="10">
    <source>
        <dbReference type="Pfam" id="PF00999"/>
    </source>
</evidence>
<feature type="transmembrane region" description="Helical" evidence="9">
    <location>
        <begin position="288"/>
        <end position="304"/>
    </location>
</feature>
<dbReference type="Pfam" id="PF02254">
    <property type="entry name" value="TrkA_N"/>
    <property type="match status" value="1"/>
</dbReference>
<evidence type="ECO:0000256" key="2">
    <source>
        <dbReference type="ARBA" id="ARBA00022448"/>
    </source>
</evidence>
<keyword evidence="7" id="KW-0406">Ion transport</keyword>
<feature type="transmembrane region" description="Helical" evidence="9">
    <location>
        <begin position="350"/>
        <end position="374"/>
    </location>
</feature>
<dbReference type="Proteomes" id="UP000319852">
    <property type="component" value="Chromosome"/>
</dbReference>
<feature type="transmembrane region" description="Helical" evidence="9">
    <location>
        <begin position="200"/>
        <end position="222"/>
    </location>
</feature>
<accession>A0A517N2Z0</accession>
<keyword evidence="5 9" id="KW-0812">Transmembrane</keyword>
<name>A0A517N2Z0_9BACT</name>
<dbReference type="GO" id="GO:0006813">
    <property type="term" value="P:potassium ion transport"/>
    <property type="evidence" value="ECO:0007669"/>
    <property type="project" value="InterPro"/>
</dbReference>
<sequence>MLNSLSILPLPMLALELTPAVELASVLALGIAAQWVAWKLRLPAIVLLLVFGVALGRFLPAEELGASQDLFFAMVSLAVGVILFEGGLSLDFREIHGTKGVVARLVSIGLVITWLSTAAAAYYLGIFSLPMSVLLGALLTVSGPTVVLPLLRHVQPVRRIGSLAKWEGIVNDPIGAVLAALVFEVVLHQAEQGDLATGEVLTNLGLTILCGVALAGLGAWFLWEILRRYLVPDYLQNPFILAFVMLLFAVSNQLMHESGLVTVTLMGVILANQRKVELRHVVEFKENLRVLLISMLFIVLASRLEVNMATLEKLGWGSIGLVLVIIMVIRPVAVFFSTLGSSLSWNERAFLAWIHPRGIVAAAVSSLLALQIKLSLEEHHPESTLLAEAEKFELVTFLVIMASVTIYGLTLAPLARWLGLSGQNPQGVLFAGASRPAREIAIAIQQEGFPVLLVDTNPKNNSSARMKGLPVTHASIGSEFVQEEIDLGGIGRLLAMTPNDEVNTLAVQGFTERFGRAEVYQLASPEARSEKTETVTAYRRGRTLFDIPTTLAELEARFEAGAKIKKTMLSEDFDYDDFLAEHGNSALVLFRVEDGKRLIVATDEQEAVPKAGQKIIALIDEDKSVISREASTTTISDKSGDSSISAGL</sequence>
<feature type="transmembrane region" description="Helical" evidence="9">
    <location>
        <begin position="234"/>
        <end position="252"/>
    </location>
</feature>
<keyword evidence="4" id="KW-1003">Cell membrane</keyword>